<keyword evidence="4" id="KW-0233">DNA recombination</keyword>
<protein>
    <recommendedName>
        <fullName evidence="9">Transposase</fullName>
    </recommendedName>
</protein>
<evidence type="ECO:0000256" key="2">
    <source>
        <dbReference type="ARBA" id="ARBA00022578"/>
    </source>
</evidence>
<name>A0A433SKH8_ELYCH</name>
<dbReference type="PANTHER" id="PTHR36172:SF1">
    <property type="entry name" value="RESOLVASE-RELATED"/>
    <property type="match status" value="1"/>
</dbReference>
<evidence type="ECO:0000256" key="3">
    <source>
        <dbReference type="ARBA" id="ARBA00023125"/>
    </source>
</evidence>
<comment type="caution">
    <text evidence="7">The sequence shown here is derived from an EMBL/GenBank/DDBJ whole genome shotgun (WGS) entry which is preliminary data.</text>
</comment>
<evidence type="ECO:0000259" key="5">
    <source>
        <dbReference type="Pfam" id="PF01385"/>
    </source>
</evidence>
<gene>
    <name evidence="7" type="ORF">EGW08_022612</name>
</gene>
<keyword evidence="8" id="KW-1185">Reference proteome</keyword>
<dbReference type="Proteomes" id="UP000271974">
    <property type="component" value="Unassembled WGS sequence"/>
</dbReference>
<proteinExistence type="inferred from homology"/>
<evidence type="ECO:0000256" key="4">
    <source>
        <dbReference type="ARBA" id="ARBA00023172"/>
    </source>
</evidence>
<sequence length="457" mass="52799">MAEKLRKTLWIPGNEPDSDCTVSITGKLNELVNSIDPAPEALGIYKVKFKLTRHQHNVLKDLLAASNLAWNWTKWLIEDKGIKRKDEKTLQSIVAKKSIEDPLMAPREVHDNAKLLHKTSTIRLTGMKSYLSALKSSMTLHKGRMEKFDVDYKELYPASGTFTVQKLFIKKFDISMVNKGVRSKVPEAFYRLSITPDSFGNRNEFTERFLRISKKRSYDRMPPINHDSQIQLRKDGHWLLLIPCDRSYLRCKQPESIEKSVVGVDPGGRTFQTTYDPIKREVKEFHSNKGAEFRYIELMKVKAKRHEEHAKNVKSFPKYKEHKAAARKYWHKYETKRNDLHRKLSSKMVRENKLIVIGDLSTKNACKKGGKLHKKSKDDLYTWAHYEFRQRLIDRARGTNTKVIVQDESYTSMTCGNCGHRKTDLGGDKVYNCTECGCSIGRDVNGGRNILIKAMIE</sequence>
<organism evidence="7 8">
    <name type="scientific">Elysia chlorotica</name>
    <name type="common">Eastern emerald elysia</name>
    <name type="synonym">Sea slug</name>
    <dbReference type="NCBI Taxonomy" id="188477"/>
    <lineage>
        <taxon>Eukaryota</taxon>
        <taxon>Metazoa</taxon>
        <taxon>Spiralia</taxon>
        <taxon>Lophotrochozoa</taxon>
        <taxon>Mollusca</taxon>
        <taxon>Gastropoda</taxon>
        <taxon>Heterobranchia</taxon>
        <taxon>Euthyneura</taxon>
        <taxon>Panpulmonata</taxon>
        <taxon>Sacoglossa</taxon>
        <taxon>Placobranchoidea</taxon>
        <taxon>Plakobranchidae</taxon>
        <taxon>Elysia</taxon>
    </lineage>
</organism>
<feature type="domain" description="Cas12f1-like TNB" evidence="6">
    <location>
        <begin position="385"/>
        <end position="450"/>
    </location>
</feature>
<evidence type="ECO:0000313" key="7">
    <source>
        <dbReference type="EMBL" id="RUS69625.1"/>
    </source>
</evidence>
<dbReference type="Pfam" id="PF01385">
    <property type="entry name" value="OrfB_IS605"/>
    <property type="match status" value="1"/>
</dbReference>
<dbReference type="EMBL" id="RQTK01001619">
    <property type="protein sequence ID" value="RUS69625.1"/>
    <property type="molecule type" value="Genomic_DNA"/>
</dbReference>
<evidence type="ECO:0008006" key="9">
    <source>
        <dbReference type="Google" id="ProtNLM"/>
    </source>
</evidence>
<dbReference type="GO" id="GO:0006310">
    <property type="term" value="P:DNA recombination"/>
    <property type="evidence" value="ECO:0007669"/>
    <property type="project" value="UniProtKB-KW"/>
</dbReference>
<dbReference type="InterPro" id="IPR010095">
    <property type="entry name" value="Cas12f1-like_TNB"/>
</dbReference>
<accession>A0A433SKH8</accession>
<reference evidence="7 8" key="1">
    <citation type="submission" date="2019-01" db="EMBL/GenBank/DDBJ databases">
        <title>A draft genome assembly of the solar-powered sea slug Elysia chlorotica.</title>
        <authorList>
            <person name="Cai H."/>
            <person name="Li Q."/>
            <person name="Fang X."/>
            <person name="Li J."/>
            <person name="Curtis N.E."/>
            <person name="Altenburger A."/>
            <person name="Shibata T."/>
            <person name="Feng M."/>
            <person name="Maeda T."/>
            <person name="Schwartz J.A."/>
            <person name="Shigenobu S."/>
            <person name="Lundholm N."/>
            <person name="Nishiyama T."/>
            <person name="Yang H."/>
            <person name="Hasebe M."/>
            <person name="Li S."/>
            <person name="Pierce S.K."/>
            <person name="Wang J."/>
        </authorList>
    </citation>
    <scope>NUCLEOTIDE SEQUENCE [LARGE SCALE GENOMIC DNA]</scope>
    <source>
        <strain evidence="7">EC2010</strain>
        <tissue evidence="7">Whole organism of an adult</tissue>
    </source>
</reference>
<dbReference type="NCBIfam" id="TIGR01766">
    <property type="entry name" value="IS200/IS605 family accessory protein TnpB-like domain"/>
    <property type="match status" value="1"/>
</dbReference>
<evidence type="ECO:0000256" key="1">
    <source>
        <dbReference type="ARBA" id="ARBA00008761"/>
    </source>
</evidence>
<dbReference type="PANTHER" id="PTHR36172">
    <property type="match status" value="1"/>
</dbReference>
<dbReference type="InterPro" id="IPR001959">
    <property type="entry name" value="Transposase"/>
</dbReference>
<keyword evidence="3" id="KW-0238">DNA-binding</keyword>
<dbReference type="GO" id="GO:0003677">
    <property type="term" value="F:DNA binding"/>
    <property type="evidence" value="ECO:0007669"/>
    <property type="project" value="UniProtKB-KW"/>
</dbReference>
<dbReference type="Pfam" id="PF07282">
    <property type="entry name" value="Cas12f1-like_TNB"/>
    <property type="match status" value="1"/>
</dbReference>
<dbReference type="AlphaFoldDB" id="A0A433SKH8"/>
<dbReference type="OrthoDB" id="2413960at2759"/>
<comment type="similarity">
    <text evidence="1">In the C-terminal section; belongs to the transposase 35 family.</text>
</comment>
<feature type="domain" description="Probable transposase IS891/IS1136/IS1341" evidence="5">
    <location>
        <begin position="253"/>
        <end position="365"/>
    </location>
</feature>
<evidence type="ECO:0000313" key="8">
    <source>
        <dbReference type="Proteomes" id="UP000271974"/>
    </source>
</evidence>
<keyword evidence="2" id="KW-0815">Transposition</keyword>
<dbReference type="InterPro" id="IPR051491">
    <property type="entry name" value="Recombinase/Transposase-rel"/>
</dbReference>
<dbReference type="NCBIfam" id="NF040570">
    <property type="entry name" value="guided_TnpB"/>
    <property type="match status" value="1"/>
</dbReference>
<dbReference type="GO" id="GO:0032196">
    <property type="term" value="P:transposition"/>
    <property type="evidence" value="ECO:0007669"/>
    <property type="project" value="UniProtKB-KW"/>
</dbReference>
<evidence type="ECO:0000259" key="6">
    <source>
        <dbReference type="Pfam" id="PF07282"/>
    </source>
</evidence>